<proteinExistence type="predicted"/>
<gene>
    <name evidence="2" type="primary">256</name>
    <name evidence="2" type="ORF">PBI_WILLIS_256</name>
</gene>
<organism evidence="2 3">
    <name type="scientific">Mycobacterium phage Willis</name>
    <dbReference type="NCBI Taxonomy" id="1486404"/>
    <lineage>
        <taxon>Viruses</taxon>
        <taxon>Duplodnaviria</taxon>
        <taxon>Heunggongvirae</taxon>
        <taxon>Uroviricota</taxon>
        <taxon>Caudoviricetes</taxon>
        <taxon>Ceeclamvirinae</taxon>
        <taxon>Bixzunavirus</taxon>
        <taxon>Bixzunavirus Bxz1</taxon>
    </lineage>
</organism>
<name>A0A068CH36_9CAUD</name>
<feature type="region of interest" description="Disordered" evidence="1">
    <location>
        <begin position="79"/>
        <end position="105"/>
    </location>
</feature>
<protein>
    <submittedName>
        <fullName evidence="2">Uncharacterized protein</fullName>
    </submittedName>
</protein>
<dbReference type="EMBL" id="KJ595575">
    <property type="protein sequence ID" value="AID18302.1"/>
    <property type="molecule type" value="Genomic_DNA"/>
</dbReference>
<reference evidence="2 3" key="1">
    <citation type="submission" date="2014-03" db="EMBL/GenBank/DDBJ databases">
        <authorList>
            <person name="Churilla B.M."/>
            <person name="Abrahim M.R."/>
            <person name="Burke K.A."/>
            <person name="Yu V.J."/>
            <person name="Adkins N.L."/>
            <person name="Cohen K.L."/>
            <person name="Colicchio M.A."/>
            <person name="Fasoranti T.O."/>
            <person name="Genkil J.S."/>
            <person name="Kramer Z.J."/>
            <person name="Prout A.K."/>
            <person name="Schafer C.E."/>
            <person name="Schwarz A.G."/>
            <person name="Tish M."/>
            <person name="Vispute N."/>
            <person name="Wilkes K.E."/>
            <person name="Williams C.R."/>
            <person name="Xiao X."/>
            <person name="Yoder B.A."/>
            <person name="Lapin J.S."/>
            <person name="Ott C.T."/>
            <person name="Walburn T.D."/>
            <person name="Bradley K.W."/>
            <person name="Clarke D.Q."/>
            <person name="Lewis M.F."/>
            <person name="Barker L.P."/>
            <person name="Bailey C."/>
            <person name="Asai D.J."/>
            <person name="Bowman C.A."/>
            <person name="Russell D.A."/>
            <person name="Pope W.H."/>
            <person name="Jacobs-Sera D."/>
            <person name="Hendrix R.W."/>
            <person name="Hatfull G.F."/>
        </authorList>
    </citation>
    <scope>NUCLEOTIDE SEQUENCE [LARGE SCALE GENOMIC DNA]</scope>
</reference>
<evidence type="ECO:0000256" key="1">
    <source>
        <dbReference type="SAM" id="MobiDB-lite"/>
    </source>
</evidence>
<dbReference type="Proteomes" id="UP000027390">
    <property type="component" value="Segment"/>
</dbReference>
<evidence type="ECO:0000313" key="3">
    <source>
        <dbReference type="Proteomes" id="UP000027390"/>
    </source>
</evidence>
<sequence>MTATAPRRMTTDEVRAAKKQRAFHSAKDFETSASQIGEIVPTEPSAKRKASIAVADYVARSGLDRSEIPELLMMLGIHPSQPDYEDDEAPMRMPRQFNSMDPLGK</sequence>
<evidence type="ECO:0000313" key="2">
    <source>
        <dbReference type="EMBL" id="AID18302.1"/>
    </source>
</evidence>
<accession>A0A068CH36</accession>